<accession>A0A6I3KRG9</accession>
<name>A0A6I3KRG9_9NOCA</name>
<evidence type="ECO:0000256" key="1">
    <source>
        <dbReference type="SAM" id="Phobius"/>
    </source>
</evidence>
<keyword evidence="1" id="KW-0812">Transmembrane</keyword>
<evidence type="ECO:0000313" key="2">
    <source>
        <dbReference type="EMBL" id="MTE11398.1"/>
    </source>
</evidence>
<reference evidence="2 3" key="1">
    <citation type="submission" date="2019-11" db="EMBL/GenBank/DDBJ databases">
        <title>Nocardia sp. nov. CT2-14 isolated from soil.</title>
        <authorList>
            <person name="Kanchanasin P."/>
            <person name="Tanasupawat S."/>
            <person name="Yuki M."/>
            <person name="Kudo T."/>
        </authorList>
    </citation>
    <scope>NUCLEOTIDE SEQUENCE [LARGE SCALE GENOMIC DNA]</scope>
    <source>
        <strain evidence="2 3">CT2-14</strain>
    </source>
</reference>
<dbReference type="Proteomes" id="UP000432464">
    <property type="component" value="Unassembled WGS sequence"/>
</dbReference>
<sequence length="61" mass="6768">MGGHPQRTAFYGMLMLVGVMLTGLRVRDWPWLWLRALGFAAQARGGGAVVIAFIMTFRDLS</sequence>
<protein>
    <submittedName>
        <fullName evidence="2">Uncharacterized protein</fullName>
    </submittedName>
</protein>
<keyword evidence="1" id="KW-0472">Membrane</keyword>
<organism evidence="2 3">
    <name type="scientific">Nocardia aurantiaca</name>
    <dbReference type="NCBI Taxonomy" id="2675850"/>
    <lineage>
        <taxon>Bacteria</taxon>
        <taxon>Bacillati</taxon>
        <taxon>Actinomycetota</taxon>
        <taxon>Actinomycetes</taxon>
        <taxon>Mycobacteriales</taxon>
        <taxon>Nocardiaceae</taxon>
        <taxon>Nocardia</taxon>
    </lineage>
</organism>
<gene>
    <name evidence="2" type="ORF">GLP40_01145</name>
</gene>
<evidence type="ECO:0000313" key="3">
    <source>
        <dbReference type="Proteomes" id="UP000432464"/>
    </source>
</evidence>
<keyword evidence="3" id="KW-1185">Reference proteome</keyword>
<feature type="transmembrane region" description="Helical" evidence="1">
    <location>
        <begin position="32"/>
        <end position="57"/>
    </location>
</feature>
<feature type="transmembrane region" description="Helical" evidence="1">
    <location>
        <begin position="9"/>
        <end position="26"/>
    </location>
</feature>
<proteinExistence type="predicted"/>
<keyword evidence="1" id="KW-1133">Transmembrane helix</keyword>
<comment type="caution">
    <text evidence="2">The sequence shown here is derived from an EMBL/GenBank/DDBJ whole genome shotgun (WGS) entry which is preliminary data.</text>
</comment>
<dbReference type="EMBL" id="WMBB01000001">
    <property type="protein sequence ID" value="MTE11398.1"/>
    <property type="molecule type" value="Genomic_DNA"/>
</dbReference>
<dbReference type="RefSeq" id="WP_154785926.1">
    <property type="nucleotide sequence ID" value="NZ_WMBB01000001.1"/>
</dbReference>
<dbReference type="AlphaFoldDB" id="A0A6I3KRG9"/>